<protein>
    <recommendedName>
        <fullName evidence="4">DUF3515 family protein</fullName>
    </recommendedName>
</protein>
<evidence type="ECO:0000313" key="2">
    <source>
        <dbReference type="EMBL" id="SFK60571.1"/>
    </source>
</evidence>
<evidence type="ECO:0008006" key="4">
    <source>
        <dbReference type="Google" id="ProtNLM"/>
    </source>
</evidence>
<dbReference type="InterPro" id="IPR021903">
    <property type="entry name" value="DUF3515"/>
</dbReference>
<evidence type="ECO:0000313" key="3">
    <source>
        <dbReference type="Proteomes" id="UP000198928"/>
    </source>
</evidence>
<dbReference type="Pfam" id="PF12028">
    <property type="entry name" value="DUF3515"/>
    <property type="match status" value="1"/>
</dbReference>
<dbReference type="EMBL" id="FOSG01000007">
    <property type="protein sequence ID" value="SFK60571.1"/>
    <property type="molecule type" value="Genomic_DNA"/>
</dbReference>
<dbReference type="AlphaFoldDB" id="A0A1I4AXH2"/>
<accession>A0A1I4AXH2</accession>
<sequence>MRRQRSGLLLLGAVAAAVAAVSCSGHPLLSPDHSVRSGPFSGDPLCADVVSGVPEEVLSRRRDGATETGTASWGEASVVLRCGVEPLPPTPDLCVNVSGVDWVLDEGRLEADGVQVLTTYGRTPAVEVTIRDAPGRAGDVLVDMNRSVRGVPRKSKCLSPGELP</sequence>
<keyword evidence="3" id="KW-1185">Reference proteome</keyword>
<dbReference type="RefSeq" id="WP_093849630.1">
    <property type="nucleotide sequence ID" value="NZ_FOSG01000007.1"/>
</dbReference>
<name>A0A1I4AXH2_9ACTN</name>
<feature type="chain" id="PRO_5039582800" description="DUF3515 family protein" evidence="1">
    <location>
        <begin position="20"/>
        <end position="164"/>
    </location>
</feature>
<keyword evidence="1" id="KW-0732">Signal</keyword>
<dbReference type="OrthoDB" id="4331648at2"/>
<evidence type="ECO:0000256" key="1">
    <source>
        <dbReference type="SAM" id="SignalP"/>
    </source>
</evidence>
<feature type="signal peptide" evidence="1">
    <location>
        <begin position="1"/>
        <end position="19"/>
    </location>
</feature>
<proteinExistence type="predicted"/>
<gene>
    <name evidence="2" type="ORF">SAMN05192584_107151</name>
</gene>
<reference evidence="3" key="1">
    <citation type="submission" date="2016-10" db="EMBL/GenBank/DDBJ databases">
        <authorList>
            <person name="Varghese N."/>
            <person name="Submissions S."/>
        </authorList>
    </citation>
    <scope>NUCLEOTIDE SEQUENCE [LARGE SCALE GENOMIC DNA]</scope>
    <source>
        <strain evidence="3">PL19</strain>
    </source>
</reference>
<organism evidence="2 3">
    <name type="scientific">Streptomyces pini</name>
    <dbReference type="NCBI Taxonomy" id="1520580"/>
    <lineage>
        <taxon>Bacteria</taxon>
        <taxon>Bacillati</taxon>
        <taxon>Actinomycetota</taxon>
        <taxon>Actinomycetes</taxon>
        <taxon>Kitasatosporales</taxon>
        <taxon>Streptomycetaceae</taxon>
        <taxon>Streptomyces</taxon>
    </lineage>
</organism>
<dbReference type="PROSITE" id="PS51257">
    <property type="entry name" value="PROKAR_LIPOPROTEIN"/>
    <property type="match status" value="1"/>
</dbReference>
<dbReference type="Proteomes" id="UP000198928">
    <property type="component" value="Unassembled WGS sequence"/>
</dbReference>